<dbReference type="GO" id="GO:0046872">
    <property type="term" value="F:metal ion binding"/>
    <property type="evidence" value="ECO:0007669"/>
    <property type="project" value="UniProtKB-UniRule"/>
</dbReference>
<evidence type="ECO:0000259" key="3">
    <source>
        <dbReference type="PROSITE" id="PS51695"/>
    </source>
</evidence>
<feature type="domain" description="Peptidase S53" evidence="3">
    <location>
        <begin position="62"/>
        <end position="402"/>
    </location>
</feature>
<dbReference type="GO" id="GO:0006508">
    <property type="term" value="P:proteolysis"/>
    <property type="evidence" value="ECO:0007669"/>
    <property type="project" value="UniProtKB-KW"/>
</dbReference>
<keyword evidence="2" id="KW-0732">Signal</keyword>
<dbReference type="Proteomes" id="UP000070434">
    <property type="component" value="Chromosome 1"/>
</dbReference>
<evidence type="ECO:0000313" key="5">
    <source>
        <dbReference type="Proteomes" id="UP000070434"/>
    </source>
</evidence>
<keyword evidence="1" id="KW-0479">Metal-binding</keyword>
<feature type="signal peptide" evidence="2">
    <location>
        <begin position="1"/>
        <end position="26"/>
    </location>
</feature>
<dbReference type="EMBL" id="LNJP01000001">
    <property type="protein sequence ID" value="KWZ34554.1"/>
    <property type="molecule type" value="Genomic_DNA"/>
</dbReference>
<dbReference type="PANTHER" id="PTHR14218:SF15">
    <property type="entry name" value="TRIPEPTIDYL-PEPTIDASE 1"/>
    <property type="match status" value="1"/>
</dbReference>
<proteinExistence type="predicted"/>
<dbReference type="InterPro" id="IPR050819">
    <property type="entry name" value="Tripeptidyl-peptidase_I"/>
</dbReference>
<gene>
    <name evidence="4" type="ORF">WS64_02865</name>
</gene>
<dbReference type="GO" id="GO:0008240">
    <property type="term" value="F:tripeptidyl-peptidase activity"/>
    <property type="evidence" value="ECO:0007669"/>
    <property type="project" value="TreeGrafter"/>
</dbReference>
<accession>A0AAW3PYN5</accession>
<organism evidence="4 5">
    <name type="scientific">Burkholderia anthina</name>
    <dbReference type="NCBI Taxonomy" id="179879"/>
    <lineage>
        <taxon>Bacteria</taxon>
        <taxon>Pseudomonadati</taxon>
        <taxon>Pseudomonadota</taxon>
        <taxon>Betaproteobacteria</taxon>
        <taxon>Burkholderiales</taxon>
        <taxon>Burkholderiaceae</taxon>
        <taxon>Burkholderia</taxon>
        <taxon>Burkholderia cepacia complex</taxon>
    </lineage>
</organism>
<dbReference type="GO" id="GO:0004252">
    <property type="term" value="F:serine-type endopeptidase activity"/>
    <property type="evidence" value="ECO:0007669"/>
    <property type="project" value="UniProtKB-UniRule"/>
</dbReference>
<dbReference type="Gene3D" id="3.40.50.200">
    <property type="entry name" value="Peptidase S8/S53 domain"/>
    <property type="match status" value="1"/>
</dbReference>
<name>A0AAW3PYN5_9BURK</name>
<feature type="binding site" evidence="1">
    <location>
        <position position="362"/>
    </location>
    <ligand>
        <name>Ca(2+)</name>
        <dbReference type="ChEBI" id="CHEBI:29108"/>
    </ligand>
</feature>
<dbReference type="InterPro" id="IPR036852">
    <property type="entry name" value="Peptidase_S8/S53_dom_sf"/>
</dbReference>
<feature type="active site" description="Charge relay system" evidence="1">
    <location>
        <position position="139"/>
    </location>
</feature>
<dbReference type="InterPro" id="IPR030400">
    <property type="entry name" value="Sedolisin_dom"/>
</dbReference>
<sequence length="403" mass="40743">MNDIRLSSMLIPALCASLLASGGALADGNGPPSYVEGHRAPIGFARPPFHTKSRASTAAIAGLTPALTRHAYGFDTIANQGDGMVVAIVDAYDHPKIESDLGVFSNAFSLPACTSSNGCFTKVYARGGRPRTDSGWALEISLDVEWVHAIAPKAKILLVEAASASFNDLLAAVDVAVKRGASVVSMSFGGNEFSSETGFDAHFNVPGVTFVASSGDSGTGTEYPAASPYVVSVGGTTLSSDTAGNYIGEAAWSGSGGGVSSVEAEPAGQTAWPVPVAGKRGVPDVSYDANPSSGFAVYDSVAYQGQAGWFQVGGTSAGAPQWAALVAIANSLRAAAGKKALSGTYDTLHTVGKTAYGSDFHDVTTGSNGNCGSICNAAGGYDYVTGLGSPIAPALVQALVARP</sequence>
<dbReference type="AlphaFoldDB" id="A0AAW3PYN5"/>
<feature type="binding site" evidence="1">
    <location>
        <position position="380"/>
    </location>
    <ligand>
        <name>Ca(2+)</name>
        <dbReference type="ChEBI" id="CHEBI:29108"/>
    </ligand>
</feature>
<comment type="caution">
    <text evidence="4">The sequence shown here is derived from an EMBL/GenBank/DDBJ whole genome shotgun (WGS) entry which is preliminary data.</text>
</comment>
<keyword evidence="1" id="KW-0645">Protease</keyword>
<keyword evidence="1" id="KW-0378">Hydrolase</keyword>
<evidence type="ECO:0000256" key="1">
    <source>
        <dbReference type="PROSITE-ProRule" id="PRU01032"/>
    </source>
</evidence>
<dbReference type="PROSITE" id="PS51695">
    <property type="entry name" value="SEDOLISIN"/>
    <property type="match status" value="1"/>
</dbReference>
<feature type="binding site" evidence="1">
    <location>
        <position position="382"/>
    </location>
    <ligand>
        <name>Ca(2+)</name>
        <dbReference type="ChEBI" id="CHEBI:29108"/>
    </ligand>
</feature>
<dbReference type="CDD" id="cd04056">
    <property type="entry name" value="Peptidases_S53"/>
    <property type="match status" value="1"/>
</dbReference>
<comment type="cofactor">
    <cofactor evidence="1">
        <name>Ca(2+)</name>
        <dbReference type="ChEBI" id="CHEBI:29108"/>
    </cofactor>
    <text evidence="1">Binds 1 Ca(2+) ion per subunit.</text>
</comment>
<feature type="active site" description="Charge relay system" evidence="1">
    <location>
        <position position="316"/>
    </location>
</feature>
<evidence type="ECO:0000313" key="4">
    <source>
        <dbReference type="EMBL" id="KWZ34554.1"/>
    </source>
</evidence>
<keyword evidence="1" id="KW-0720">Serine protease</keyword>
<feature type="chain" id="PRO_5043587807" evidence="2">
    <location>
        <begin position="27"/>
        <end position="403"/>
    </location>
</feature>
<protein>
    <submittedName>
        <fullName evidence="4">Peptidase S8/S53 subtilisin kexin sedolisin</fullName>
    </submittedName>
</protein>
<dbReference type="RefSeq" id="WP_060965681.1">
    <property type="nucleotide sequence ID" value="NZ_CM003768.1"/>
</dbReference>
<reference evidence="4 5" key="1">
    <citation type="submission" date="2015-11" db="EMBL/GenBank/DDBJ databases">
        <authorList>
            <person name="Sahl J."/>
            <person name="Wagner D."/>
            <person name="Keim P."/>
        </authorList>
    </citation>
    <scope>NUCLEOTIDE SEQUENCE [LARGE SCALE GENOMIC DNA]</scope>
    <source>
        <strain evidence="4 5">AZ-4-2-10-S1-D7</strain>
    </source>
</reference>
<keyword evidence="1" id="KW-0106">Calcium</keyword>
<feature type="binding site" evidence="1">
    <location>
        <position position="363"/>
    </location>
    <ligand>
        <name>Ca(2+)</name>
        <dbReference type="ChEBI" id="CHEBI:29108"/>
    </ligand>
</feature>
<dbReference type="SUPFAM" id="SSF52743">
    <property type="entry name" value="Subtilisin-like"/>
    <property type="match status" value="1"/>
</dbReference>
<feature type="active site" description="Charge relay system" evidence="1">
    <location>
        <position position="143"/>
    </location>
</feature>
<evidence type="ECO:0000256" key="2">
    <source>
        <dbReference type="SAM" id="SignalP"/>
    </source>
</evidence>
<dbReference type="PANTHER" id="PTHR14218">
    <property type="entry name" value="PROTEASE S8 TRIPEPTIDYL PEPTIDASE I CLN2"/>
    <property type="match status" value="1"/>
</dbReference>